<dbReference type="RefSeq" id="WP_189049529.1">
    <property type="nucleotide sequence ID" value="NZ_BMJQ01000011.1"/>
</dbReference>
<dbReference type="InterPro" id="IPR014710">
    <property type="entry name" value="RmlC-like_jellyroll"/>
</dbReference>
<dbReference type="EMBL" id="BMJQ01000011">
    <property type="protein sequence ID" value="GGF32032.1"/>
    <property type="molecule type" value="Genomic_DNA"/>
</dbReference>
<reference evidence="2" key="2">
    <citation type="submission" date="2020-09" db="EMBL/GenBank/DDBJ databases">
        <authorList>
            <person name="Sun Q."/>
            <person name="Zhou Y."/>
        </authorList>
    </citation>
    <scope>NUCLEOTIDE SEQUENCE</scope>
    <source>
        <strain evidence="2">CGMCC 1.15725</strain>
    </source>
</reference>
<dbReference type="SUPFAM" id="SSF51182">
    <property type="entry name" value="RmlC-like cupins"/>
    <property type="match status" value="1"/>
</dbReference>
<dbReference type="Proteomes" id="UP000646365">
    <property type="component" value="Unassembled WGS sequence"/>
</dbReference>
<evidence type="ECO:0000313" key="2">
    <source>
        <dbReference type="EMBL" id="GGF32032.1"/>
    </source>
</evidence>
<name>A0A8J2YWG2_9PROT</name>
<feature type="domain" description="Cupin type-2" evidence="1">
    <location>
        <begin position="20"/>
        <end position="90"/>
    </location>
</feature>
<comment type="caution">
    <text evidence="2">The sequence shown here is derived from an EMBL/GenBank/DDBJ whole genome shotgun (WGS) entry which is preliminary data.</text>
</comment>
<reference evidence="2" key="1">
    <citation type="journal article" date="2014" name="Int. J. Syst. Evol. Microbiol.">
        <title>Complete genome sequence of Corynebacterium casei LMG S-19264T (=DSM 44701T), isolated from a smear-ripened cheese.</title>
        <authorList>
            <consortium name="US DOE Joint Genome Institute (JGI-PGF)"/>
            <person name="Walter F."/>
            <person name="Albersmeier A."/>
            <person name="Kalinowski J."/>
            <person name="Ruckert C."/>
        </authorList>
    </citation>
    <scope>NUCLEOTIDE SEQUENCE</scope>
    <source>
        <strain evidence="2">CGMCC 1.15725</strain>
    </source>
</reference>
<organism evidence="2 3">
    <name type="scientific">Aliidongia dinghuensis</name>
    <dbReference type="NCBI Taxonomy" id="1867774"/>
    <lineage>
        <taxon>Bacteria</taxon>
        <taxon>Pseudomonadati</taxon>
        <taxon>Pseudomonadota</taxon>
        <taxon>Alphaproteobacteria</taxon>
        <taxon>Rhodospirillales</taxon>
        <taxon>Dongiaceae</taxon>
        <taxon>Aliidongia</taxon>
    </lineage>
</organism>
<dbReference type="CDD" id="cd06982">
    <property type="entry name" value="cupin_BauB-like"/>
    <property type="match status" value="1"/>
</dbReference>
<accession>A0A8J2YWG2</accession>
<sequence>MTSEAVAVGHVDNDDVRVTEWRFAPGAATGQHRHDYDYVVVPLTGGLLKAIAAAGETVAELVPGKAYFRKAGVEHNVVNAGSEPFAFVEIELKHRPG</sequence>
<proteinExistence type="predicted"/>
<evidence type="ECO:0000259" key="1">
    <source>
        <dbReference type="Pfam" id="PF07883"/>
    </source>
</evidence>
<dbReference type="AlphaFoldDB" id="A0A8J2YWG2"/>
<gene>
    <name evidence="2" type="primary">bauB</name>
    <name evidence="2" type="ORF">GCM10011611_42680</name>
</gene>
<evidence type="ECO:0000313" key="3">
    <source>
        <dbReference type="Proteomes" id="UP000646365"/>
    </source>
</evidence>
<dbReference type="Pfam" id="PF07883">
    <property type="entry name" value="Cupin_2"/>
    <property type="match status" value="1"/>
</dbReference>
<keyword evidence="3" id="KW-1185">Reference proteome</keyword>
<dbReference type="InterPro" id="IPR013096">
    <property type="entry name" value="Cupin_2"/>
</dbReference>
<protein>
    <submittedName>
        <fullName evidence="2">Beta-alanine degradation protein BauB</fullName>
    </submittedName>
</protein>
<dbReference type="InterPro" id="IPR011051">
    <property type="entry name" value="RmlC_Cupin_sf"/>
</dbReference>
<dbReference type="Gene3D" id="2.60.120.10">
    <property type="entry name" value="Jelly Rolls"/>
    <property type="match status" value="1"/>
</dbReference>